<dbReference type="GO" id="GO:0003676">
    <property type="term" value="F:nucleic acid binding"/>
    <property type="evidence" value="ECO:0007669"/>
    <property type="project" value="InterPro"/>
</dbReference>
<feature type="compositionally biased region" description="Low complexity" evidence="1">
    <location>
        <begin position="11"/>
        <end position="30"/>
    </location>
</feature>
<evidence type="ECO:0000259" key="2">
    <source>
        <dbReference type="Pfam" id="PF13358"/>
    </source>
</evidence>
<dbReference type="InParanoid" id="A0A078AV29"/>
<dbReference type="OrthoDB" id="327042at2759"/>
<dbReference type="InterPro" id="IPR038717">
    <property type="entry name" value="Tc1-like_DDE_dom"/>
</dbReference>
<reference evidence="3 4" key="1">
    <citation type="submission" date="2014-06" db="EMBL/GenBank/DDBJ databases">
        <authorList>
            <person name="Swart Estienne"/>
        </authorList>
    </citation>
    <scope>NUCLEOTIDE SEQUENCE [LARGE SCALE GENOMIC DNA]</scope>
    <source>
        <strain evidence="3 4">130c</strain>
    </source>
</reference>
<dbReference type="EMBL" id="CCKQ01013446">
    <property type="protein sequence ID" value="CDW85107.1"/>
    <property type="molecule type" value="Genomic_DNA"/>
</dbReference>
<dbReference type="InterPro" id="IPR036397">
    <property type="entry name" value="RNaseH_sf"/>
</dbReference>
<evidence type="ECO:0000256" key="1">
    <source>
        <dbReference type="SAM" id="MobiDB-lite"/>
    </source>
</evidence>
<protein>
    <recommendedName>
        <fullName evidence="2">Tc1-like transposase DDE domain-containing protein</fullName>
    </recommendedName>
</protein>
<dbReference type="Pfam" id="PF13358">
    <property type="entry name" value="DDE_3"/>
    <property type="match status" value="1"/>
</dbReference>
<gene>
    <name evidence="3" type="primary">Contig3970.g4257</name>
    <name evidence="3" type="ORF">STYLEM_14177</name>
</gene>
<feature type="region of interest" description="Disordered" evidence="1">
    <location>
        <begin position="1"/>
        <end position="30"/>
    </location>
</feature>
<proteinExistence type="predicted"/>
<dbReference type="Gene3D" id="3.30.420.10">
    <property type="entry name" value="Ribonuclease H-like superfamily/Ribonuclease H"/>
    <property type="match status" value="1"/>
</dbReference>
<keyword evidence="4" id="KW-1185">Reference proteome</keyword>
<name>A0A078AV29_STYLE</name>
<evidence type="ECO:0000313" key="3">
    <source>
        <dbReference type="EMBL" id="CDW85107.1"/>
    </source>
</evidence>
<feature type="domain" description="Tc1-like transposase DDE" evidence="2">
    <location>
        <begin position="603"/>
        <end position="718"/>
    </location>
</feature>
<sequence>MRSQSRVSEESSLLDPSIDPSDSRAKSSSVASKRSILNEQFLNSLPEQIIKQSKITSKDKKITLWTDVVINKNFPTTVQKKKFSYNTAQIINSGIVPEVVNELPQPTLKQLKTNNVQVEHLNIDVDYIISLPLFECLDQDRKLLSKQYQAVQMYQLDELKPRVIAHKLKMPVKDVYYSVQKFKQDIKAMVNPPPVRGKPGRKKLRDNPLLLDAIERFIQLFGIYDITAAKLHAYLGDLKHQNELPVEVHIPSKNTLLKILNETFHLRYGHLQAANLKYRDPTYNNKRLWISRLLGQFIHDDFLIVSIDESNFRSDSLPSMQWEFNQASLRRKCKAKEIPPHPSLKKSVVFASNQFLTYGHQLNKYDDELVDIDEQEQSVTDENQNTLNASNSRVLEQFQSPTKQVWMNDFAQMPKSRLLNNLEVIQEEEESPIPQTTVRKMMLGLLLESPEVKVVNDDSLPTPVNLNQRLASASKTPLEHKLDQLAIFSTPKRAQDDQALLKSTSVDEVIQPRRLRSFSNYHQSSNSNEESKDNQVALATVGDYLQIPEDLLESQLDQQQDETIGVQSIDNQQFNSLQDHQLELQQILGKYGTTARNVSRNKAVTKRQQYSVSLLSAISQQQVHATQIIEGSVDSTLFENFVYQTLHSIRVDEQLCRKQVVMFMDNAVIHKHSYILETAKKFKVTLLFNAEYSPWLNPVEQLFAYIKKNLEVQNIQNKQDSGHQHYQEVTCKQSVLYHQGHESSRC</sequence>
<organism evidence="3 4">
    <name type="scientific">Stylonychia lemnae</name>
    <name type="common">Ciliate</name>
    <dbReference type="NCBI Taxonomy" id="5949"/>
    <lineage>
        <taxon>Eukaryota</taxon>
        <taxon>Sar</taxon>
        <taxon>Alveolata</taxon>
        <taxon>Ciliophora</taxon>
        <taxon>Intramacronucleata</taxon>
        <taxon>Spirotrichea</taxon>
        <taxon>Stichotrichia</taxon>
        <taxon>Sporadotrichida</taxon>
        <taxon>Oxytrichidae</taxon>
        <taxon>Stylonychinae</taxon>
        <taxon>Stylonychia</taxon>
    </lineage>
</organism>
<dbReference type="PANTHER" id="PTHR46564:SF1">
    <property type="entry name" value="TRANSPOSASE"/>
    <property type="match status" value="1"/>
</dbReference>
<evidence type="ECO:0000313" key="4">
    <source>
        <dbReference type="Proteomes" id="UP000039865"/>
    </source>
</evidence>
<dbReference type="PANTHER" id="PTHR46564">
    <property type="entry name" value="TRANSPOSASE"/>
    <property type="match status" value="1"/>
</dbReference>
<dbReference type="Proteomes" id="UP000039865">
    <property type="component" value="Unassembled WGS sequence"/>
</dbReference>
<accession>A0A078AV29</accession>
<dbReference type="AlphaFoldDB" id="A0A078AV29"/>